<feature type="chain" id="PRO_5041998278" evidence="2">
    <location>
        <begin position="20"/>
        <end position="146"/>
    </location>
</feature>
<keyword evidence="4" id="KW-1185">Reference proteome</keyword>
<dbReference type="PANTHER" id="PTHR24147:SF53">
    <property type="entry name" value="ANKYRIN REPEAT DOMAIN 26"/>
    <property type="match status" value="1"/>
</dbReference>
<evidence type="ECO:0000256" key="2">
    <source>
        <dbReference type="SAM" id="SignalP"/>
    </source>
</evidence>
<dbReference type="InterPro" id="IPR002110">
    <property type="entry name" value="Ankyrin_rpt"/>
</dbReference>
<gene>
    <name evidence="3" type="ORF">MG293_001685</name>
</gene>
<proteinExistence type="predicted"/>
<evidence type="ECO:0000256" key="1">
    <source>
        <dbReference type="PROSITE-ProRule" id="PRU00023"/>
    </source>
</evidence>
<dbReference type="Gene3D" id="1.25.40.20">
    <property type="entry name" value="Ankyrin repeat-containing domain"/>
    <property type="match status" value="1"/>
</dbReference>
<name>A0AAD4YFV9_OVIAM</name>
<dbReference type="Pfam" id="PF12796">
    <property type="entry name" value="Ank_2"/>
    <property type="match status" value="1"/>
</dbReference>
<dbReference type="InterPro" id="IPR050657">
    <property type="entry name" value="Ankyrin_repeat_domain"/>
</dbReference>
<dbReference type="SUPFAM" id="SSF48403">
    <property type="entry name" value="Ankyrin repeat"/>
    <property type="match status" value="1"/>
</dbReference>
<evidence type="ECO:0000313" key="3">
    <source>
        <dbReference type="EMBL" id="KAI4549355.1"/>
    </source>
</evidence>
<evidence type="ECO:0000313" key="4">
    <source>
        <dbReference type="Proteomes" id="UP001214576"/>
    </source>
</evidence>
<dbReference type="EMBL" id="JAKZEL010000001">
    <property type="protein sequence ID" value="KAI4549355.1"/>
    <property type="molecule type" value="Genomic_DNA"/>
</dbReference>
<dbReference type="AlphaFoldDB" id="A0AAD4YFV9"/>
<dbReference type="PROSITE" id="PS50088">
    <property type="entry name" value="ANK_REPEAT"/>
    <property type="match status" value="1"/>
</dbReference>
<dbReference type="Proteomes" id="UP001214576">
    <property type="component" value="Unassembled WGS sequence"/>
</dbReference>
<sequence length="146" mass="16839">MSPMSAAALLSTMLRFARICHLQQSCFHTIPTTEARNKDDLTPLLLTISERKQQMVEFLVKKEANIHVFDKKKRTALMFAVSYESNAVSLLQHSVNIFSQDVFGWTAEECAVISGVIIHQLITDHKEKRYLLKIATQWMRFLRKTL</sequence>
<keyword evidence="1" id="KW-0040">ANK repeat</keyword>
<organism evidence="3 4">
    <name type="scientific">Ovis ammon polii</name>
    <dbReference type="NCBI Taxonomy" id="230172"/>
    <lineage>
        <taxon>Eukaryota</taxon>
        <taxon>Metazoa</taxon>
        <taxon>Chordata</taxon>
        <taxon>Craniata</taxon>
        <taxon>Vertebrata</taxon>
        <taxon>Euteleostomi</taxon>
        <taxon>Mammalia</taxon>
        <taxon>Eutheria</taxon>
        <taxon>Laurasiatheria</taxon>
        <taxon>Artiodactyla</taxon>
        <taxon>Ruminantia</taxon>
        <taxon>Pecora</taxon>
        <taxon>Bovidae</taxon>
        <taxon>Caprinae</taxon>
        <taxon>Ovis</taxon>
    </lineage>
</organism>
<protein>
    <submittedName>
        <fullName evidence="3">Uncharacterized protein</fullName>
    </submittedName>
</protein>
<dbReference type="InterPro" id="IPR036770">
    <property type="entry name" value="Ankyrin_rpt-contain_sf"/>
</dbReference>
<comment type="caution">
    <text evidence="3">The sequence shown here is derived from an EMBL/GenBank/DDBJ whole genome shotgun (WGS) entry which is preliminary data.</text>
</comment>
<accession>A0AAD4YFV9</accession>
<feature type="signal peptide" evidence="2">
    <location>
        <begin position="1"/>
        <end position="19"/>
    </location>
</feature>
<keyword evidence="2" id="KW-0732">Signal</keyword>
<reference evidence="3" key="1">
    <citation type="submission" date="2022-03" db="EMBL/GenBank/DDBJ databases">
        <title>Genomic analyses of argali, domestic sheep and their hybrids provide insights into chromosomal evolution, heterosis and genetic basis of agronomic traits.</title>
        <authorList>
            <person name="Li M."/>
        </authorList>
    </citation>
    <scope>NUCLEOTIDE SEQUENCE</scope>
    <source>
        <strain evidence="3">CAU-MHL-2022a</strain>
        <tissue evidence="3">Skin</tissue>
    </source>
</reference>
<dbReference type="PANTHER" id="PTHR24147">
    <property type="entry name" value="ANKYRIN REPEAT DOMAIN 36-RELATED"/>
    <property type="match status" value="1"/>
</dbReference>
<feature type="repeat" description="ANK" evidence="1">
    <location>
        <begin position="39"/>
        <end position="71"/>
    </location>
</feature>